<evidence type="ECO:0000256" key="16">
    <source>
        <dbReference type="ARBA" id="ARBA00023136"/>
    </source>
</evidence>
<evidence type="ECO:0000256" key="10">
    <source>
        <dbReference type="ARBA" id="ARBA00022967"/>
    </source>
</evidence>
<comment type="subcellular location">
    <subcellularLocation>
        <location evidence="2 18">Mitochondrion inner membrane</location>
        <topology evidence="2 18">Multi-pass membrane protein</topology>
    </subcellularLocation>
</comment>
<dbReference type="GO" id="GO:0005743">
    <property type="term" value="C:mitochondrial inner membrane"/>
    <property type="evidence" value="ECO:0007669"/>
    <property type="project" value="UniProtKB-SubCell"/>
</dbReference>
<dbReference type="AlphaFoldDB" id="A0A4P8D2J5"/>
<protein>
    <recommendedName>
        <fullName evidence="5 18">NADH-ubiquinone oxidoreductase chain 2</fullName>
        <ecNumber evidence="4 18">7.1.1.2</ecNumber>
    </recommendedName>
</protein>
<feature type="transmembrane region" description="Helical" evidence="18">
    <location>
        <begin position="89"/>
        <end position="113"/>
    </location>
</feature>
<geneLocation type="mitochondrion" evidence="20"/>
<evidence type="ECO:0000313" key="20">
    <source>
        <dbReference type="EMBL" id="QCI56343.1"/>
    </source>
</evidence>
<feature type="transmembrane region" description="Helical" evidence="18">
    <location>
        <begin position="133"/>
        <end position="161"/>
    </location>
</feature>
<comment type="catalytic activity">
    <reaction evidence="17 18">
        <text>a ubiquinone + NADH + 5 H(+)(in) = a ubiquinol + NAD(+) + 4 H(+)(out)</text>
        <dbReference type="Rhea" id="RHEA:29091"/>
        <dbReference type="Rhea" id="RHEA-COMP:9565"/>
        <dbReference type="Rhea" id="RHEA-COMP:9566"/>
        <dbReference type="ChEBI" id="CHEBI:15378"/>
        <dbReference type="ChEBI" id="CHEBI:16389"/>
        <dbReference type="ChEBI" id="CHEBI:17976"/>
        <dbReference type="ChEBI" id="CHEBI:57540"/>
        <dbReference type="ChEBI" id="CHEBI:57945"/>
        <dbReference type="EC" id="7.1.1.2"/>
    </reaction>
</comment>
<evidence type="ECO:0000256" key="11">
    <source>
        <dbReference type="ARBA" id="ARBA00022982"/>
    </source>
</evidence>
<evidence type="ECO:0000256" key="1">
    <source>
        <dbReference type="ARBA" id="ARBA00003257"/>
    </source>
</evidence>
<sequence length="338" mass="39717">MLIFSKLLFLIFLILGTLMSICSYSWMGMWMGLEINLLSIIPLMNNKNLPPSSESSLKYFITQALASVILLYSLIMMSEKLNSFMFDQLNFTFIMNISLLIKMGAAPFHYWFPEIMSGLDWFSSLLVLTWQKIAPMMILLMNIFSMNFIFFVIIISMLVGGIQGLNQTSIQKILAYSSINHIGWMLGSLIISFNIWLIYFIIYTMISVILLLIFNYYKIYFISQFISQFKMNKLLKLTVSLNFLSLGGLPPFIGFFPKWLVINMLTNNGFMFMSVMMVILTLFILYYYVRFIISSMIIDFSSMNFFYKFNFKMFSYFLWFNMINLLGLLMIIFFYNYS</sequence>
<feature type="transmembrane region" description="Helical" evidence="18">
    <location>
        <begin position="269"/>
        <end position="293"/>
    </location>
</feature>
<comment type="similarity">
    <text evidence="3 18">Belongs to the complex I subunit 2 family.</text>
</comment>
<dbReference type="EC" id="7.1.1.2" evidence="4 18"/>
<keyword evidence="14 18" id="KW-0830">Ubiquinone</keyword>
<organism evidence="20">
    <name type="scientific">Lasioderma serricorne</name>
    <name type="common">cigarette beetle</name>
    <dbReference type="NCBI Taxonomy" id="295660"/>
    <lineage>
        <taxon>Eukaryota</taxon>
        <taxon>Metazoa</taxon>
        <taxon>Ecdysozoa</taxon>
        <taxon>Arthropoda</taxon>
        <taxon>Hexapoda</taxon>
        <taxon>Insecta</taxon>
        <taxon>Pterygota</taxon>
        <taxon>Neoptera</taxon>
        <taxon>Endopterygota</taxon>
        <taxon>Coleoptera</taxon>
        <taxon>Polyphaga</taxon>
        <taxon>Bostrichiformia</taxon>
        <taxon>Ptinidae</taxon>
        <taxon>Xyletininae</taxon>
        <taxon>Lasioderma</taxon>
    </lineage>
</organism>
<dbReference type="EMBL" id="MH817138">
    <property type="protein sequence ID" value="QCI56343.1"/>
    <property type="molecule type" value="Genomic_DNA"/>
</dbReference>
<keyword evidence="13 18" id="KW-0520">NAD</keyword>
<gene>
    <name evidence="20" type="primary">nad2</name>
</gene>
<keyword evidence="11 18" id="KW-0249">Electron transport</keyword>
<feature type="transmembrane region" description="Helical" evidence="18">
    <location>
        <begin position="314"/>
        <end position="335"/>
    </location>
</feature>
<feature type="domain" description="NADH:quinone oxidoreductase/Mrp antiporter transmembrane" evidence="19">
    <location>
        <begin position="23"/>
        <end position="283"/>
    </location>
</feature>
<dbReference type="GO" id="GO:0008137">
    <property type="term" value="F:NADH dehydrogenase (ubiquinone) activity"/>
    <property type="evidence" value="ECO:0007669"/>
    <property type="project" value="UniProtKB-EC"/>
</dbReference>
<dbReference type="InterPro" id="IPR001750">
    <property type="entry name" value="ND/Mrp_TM"/>
</dbReference>
<reference evidence="20" key="1">
    <citation type="submission" date="2018-08" db="EMBL/GenBank/DDBJ databases">
        <title>High-level phylogeny of Polyphaga (Insecta: Coleoptera) inferred from mitogenome sequences.</title>
        <authorList>
            <person name="Yuan M.-L."/>
        </authorList>
    </citation>
    <scope>NUCLEOTIDE SEQUENCE</scope>
</reference>
<evidence type="ECO:0000256" key="6">
    <source>
        <dbReference type="ARBA" id="ARBA00022448"/>
    </source>
</evidence>
<evidence type="ECO:0000256" key="2">
    <source>
        <dbReference type="ARBA" id="ARBA00004448"/>
    </source>
</evidence>
<evidence type="ECO:0000256" key="9">
    <source>
        <dbReference type="ARBA" id="ARBA00022792"/>
    </source>
</evidence>
<feature type="transmembrane region" description="Helical" evidence="18">
    <location>
        <begin position="237"/>
        <end position="257"/>
    </location>
</feature>
<keyword evidence="12 18" id="KW-1133">Transmembrane helix</keyword>
<keyword evidence="8 18" id="KW-0812">Transmembrane</keyword>
<evidence type="ECO:0000256" key="8">
    <source>
        <dbReference type="ARBA" id="ARBA00022692"/>
    </source>
</evidence>
<proteinExistence type="inferred from homology"/>
<evidence type="ECO:0000256" key="5">
    <source>
        <dbReference type="ARBA" id="ARBA00021008"/>
    </source>
</evidence>
<keyword evidence="10 18" id="KW-1278">Translocase</keyword>
<feature type="transmembrane region" description="Helical" evidence="18">
    <location>
        <begin position="59"/>
        <end position="77"/>
    </location>
</feature>
<evidence type="ECO:0000256" key="12">
    <source>
        <dbReference type="ARBA" id="ARBA00022989"/>
    </source>
</evidence>
<evidence type="ECO:0000256" key="18">
    <source>
        <dbReference type="RuleBase" id="RU003403"/>
    </source>
</evidence>
<dbReference type="PRINTS" id="PR01436">
    <property type="entry name" value="NADHDHGNASE2"/>
</dbReference>
<evidence type="ECO:0000256" key="4">
    <source>
        <dbReference type="ARBA" id="ARBA00012944"/>
    </source>
</evidence>
<dbReference type="InterPro" id="IPR050175">
    <property type="entry name" value="Complex_I_Subunit_2"/>
</dbReference>
<keyword evidence="16 18" id="KW-0472">Membrane</keyword>
<evidence type="ECO:0000256" key="7">
    <source>
        <dbReference type="ARBA" id="ARBA00022660"/>
    </source>
</evidence>
<evidence type="ECO:0000259" key="19">
    <source>
        <dbReference type="Pfam" id="PF00361"/>
    </source>
</evidence>
<dbReference type="PANTHER" id="PTHR46552:SF1">
    <property type="entry name" value="NADH-UBIQUINONE OXIDOREDUCTASE CHAIN 2"/>
    <property type="match status" value="1"/>
</dbReference>
<feature type="transmembrane region" description="Helical" evidence="18">
    <location>
        <begin position="173"/>
        <end position="191"/>
    </location>
</feature>
<evidence type="ECO:0000256" key="14">
    <source>
        <dbReference type="ARBA" id="ARBA00023075"/>
    </source>
</evidence>
<comment type="function">
    <text evidence="18">Core subunit of the mitochondrial membrane respiratory chain NADH dehydrogenase (Complex I) which catalyzes electron transfer from NADH through the respiratory chain, using ubiquinone as an electron acceptor. Essential for the catalytic activity and assembly of complex I.</text>
</comment>
<feature type="transmembrane region" description="Helical" evidence="18">
    <location>
        <begin position="7"/>
        <end position="27"/>
    </location>
</feature>
<keyword evidence="6" id="KW-0813">Transport</keyword>
<evidence type="ECO:0000256" key="17">
    <source>
        <dbReference type="ARBA" id="ARBA00049551"/>
    </source>
</evidence>
<accession>A0A4P8D2J5</accession>
<comment type="function">
    <text evidence="1">Core subunit of the mitochondrial membrane respiratory chain NADH dehydrogenase (Complex I) that is believed to belong to the minimal assembly required for catalysis. Complex I functions in the transfer of electrons from NADH to the respiratory chain. The immediate electron acceptor for the enzyme is believed to be ubiquinone.</text>
</comment>
<evidence type="ECO:0000256" key="13">
    <source>
        <dbReference type="ARBA" id="ARBA00023027"/>
    </source>
</evidence>
<dbReference type="PANTHER" id="PTHR46552">
    <property type="entry name" value="NADH-UBIQUINONE OXIDOREDUCTASE CHAIN 2"/>
    <property type="match status" value="1"/>
</dbReference>
<name>A0A4P8D2J5_9COLE</name>
<evidence type="ECO:0000256" key="15">
    <source>
        <dbReference type="ARBA" id="ARBA00023128"/>
    </source>
</evidence>
<keyword evidence="7 18" id="KW-0679">Respiratory chain</keyword>
<keyword evidence="9 18" id="KW-0999">Mitochondrion inner membrane</keyword>
<dbReference type="GO" id="GO:0006120">
    <property type="term" value="P:mitochondrial electron transport, NADH to ubiquinone"/>
    <property type="evidence" value="ECO:0007669"/>
    <property type="project" value="InterPro"/>
</dbReference>
<feature type="transmembrane region" description="Helical" evidence="18">
    <location>
        <begin position="197"/>
        <end position="217"/>
    </location>
</feature>
<dbReference type="Pfam" id="PF00361">
    <property type="entry name" value="Proton_antipo_M"/>
    <property type="match status" value="1"/>
</dbReference>
<dbReference type="InterPro" id="IPR003917">
    <property type="entry name" value="NADH_UbQ_OxRdtase_chain2"/>
</dbReference>
<evidence type="ECO:0000256" key="3">
    <source>
        <dbReference type="ARBA" id="ARBA00007012"/>
    </source>
</evidence>
<keyword evidence="15 18" id="KW-0496">Mitochondrion</keyword>